<proteinExistence type="predicted"/>
<comment type="caution">
    <text evidence="2">The sequence shown here is derived from an EMBL/GenBank/DDBJ whole genome shotgun (WGS) entry which is preliminary data.</text>
</comment>
<feature type="domain" description="DUF6194" evidence="1">
    <location>
        <begin position="13"/>
        <end position="159"/>
    </location>
</feature>
<evidence type="ECO:0000259" key="1">
    <source>
        <dbReference type="Pfam" id="PF19694"/>
    </source>
</evidence>
<dbReference type="EMBL" id="BJYY01000012">
    <property type="protein sequence ID" value="GEO33832.1"/>
    <property type="molecule type" value="Genomic_DNA"/>
</dbReference>
<evidence type="ECO:0000313" key="2">
    <source>
        <dbReference type="EMBL" id="GEO33832.1"/>
    </source>
</evidence>
<keyword evidence="3" id="KW-1185">Reference proteome</keyword>
<accession>A0A512DBH4</accession>
<dbReference type="OrthoDB" id="9783727at2"/>
<dbReference type="Pfam" id="PF19694">
    <property type="entry name" value="DUF6194"/>
    <property type="match status" value="1"/>
</dbReference>
<protein>
    <recommendedName>
        <fullName evidence="1">DUF6194 domain-containing protein</fullName>
    </recommendedName>
</protein>
<gene>
    <name evidence="2" type="ORF">CAE01nite_15570</name>
</gene>
<reference evidence="2 3" key="1">
    <citation type="submission" date="2019-07" db="EMBL/GenBank/DDBJ databases">
        <title>Whole genome shotgun sequence of Cellulomonas aerilata NBRC 106308.</title>
        <authorList>
            <person name="Hosoyama A."/>
            <person name="Uohara A."/>
            <person name="Ohji S."/>
            <person name="Ichikawa N."/>
        </authorList>
    </citation>
    <scope>NUCLEOTIDE SEQUENCE [LARGE SCALE GENOMIC DNA]</scope>
    <source>
        <strain evidence="2 3">NBRC 106308</strain>
    </source>
</reference>
<dbReference type="InterPro" id="IPR045676">
    <property type="entry name" value="DUF6194"/>
</dbReference>
<sequence length="160" mass="17655">MDPLGPADLSDATALLRAIERGLPGIVSTTDSGDWYVFYDPDGVTVPESRFPFCTLMTGDRYDAASDLDRDPRTYRVNVGVTRATYEALLGPAPREPAGMQVLDTGADYTATDTVLPHPFYAPLHWVCVVDPGERTAAELGRLLQEAHGQAARRYRRRDR</sequence>
<dbReference type="RefSeq" id="WP_146902414.1">
    <property type="nucleotide sequence ID" value="NZ_BAAARM010000002.1"/>
</dbReference>
<name>A0A512DBH4_9CELL</name>
<organism evidence="2 3">
    <name type="scientific">Cellulomonas aerilata</name>
    <dbReference type="NCBI Taxonomy" id="515326"/>
    <lineage>
        <taxon>Bacteria</taxon>
        <taxon>Bacillati</taxon>
        <taxon>Actinomycetota</taxon>
        <taxon>Actinomycetes</taxon>
        <taxon>Micrococcales</taxon>
        <taxon>Cellulomonadaceae</taxon>
        <taxon>Cellulomonas</taxon>
    </lineage>
</organism>
<evidence type="ECO:0000313" key="3">
    <source>
        <dbReference type="Proteomes" id="UP000321181"/>
    </source>
</evidence>
<dbReference type="Proteomes" id="UP000321181">
    <property type="component" value="Unassembled WGS sequence"/>
</dbReference>
<dbReference type="AlphaFoldDB" id="A0A512DBH4"/>